<feature type="compositionally biased region" description="Polar residues" evidence="6">
    <location>
        <begin position="96"/>
        <end position="112"/>
    </location>
</feature>
<evidence type="ECO:0000313" key="7">
    <source>
        <dbReference type="EMBL" id="ORY68013.1"/>
    </source>
</evidence>
<dbReference type="Proteomes" id="UP000193920">
    <property type="component" value="Unassembled WGS sequence"/>
</dbReference>
<evidence type="ECO:0000313" key="8">
    <source>
        <dbReference type="Proteomes" id="UP000193920"/>
    </source>
</evidence>
<dbReference type="InterPro" id="IPR029239">
    <property type="entry name" value="CFAP418"/>
</dbReference>
<name>A0A1Y2E8W6_9FUNG</name>
<dbReference type="EMBL" id="MCOG01000047">
    <property type="protein sequence ID" value="ORY68013.1"/>
    <property type="molecule type" value="Genomic_DNA"/>
</dbReference>
<feature type="region of interest" description="Disordered" evidence="6">
    <location>
        <begin position="45"/>
        <end position="81"/>
    </location>
</feature>
<keyword evidence="3" id="KW-0963">Cytoplasm</keyword>
<sequence length="264" mass="30142">MSSLHKSDVNDDIESLIKELELEQDINISRPPKIYKKKSVNVNQDISIPNNNSNNNNNNNNISNNKPLETKKTNNNTTNTINDELNDILQELSEIDSPQISNRKSSRPSNIYTEEEKSSLINEKKIVNSNISNTTLLDDKSTLNKQTTSHEVPSSIRKAKCTTLCIGGQEGITIGNNQKSCSKLRCTSCDFNCMYFKDYKWSNKVDYLFFRNYVPNVEKLSEELIPKKGHTSICCQCTWLTVDKTTPISSIKDKKIKWSYPYQL</sequence>
<dbReference type="AlphaFoldDB" id="A0A1Y2E8W6"/>
<organism evidence="7 8">
    <name type="scientific">Neocallimastix californiae</name>
    <dbReference type="NCBI Taxonomy" id="1754190"/>
    <lineage>
        <taxon>Eukaryota</taxon>
        <taxon>Fungi</taxon>
        <taxon>Fungi incertae sedis</taxon>
        <taxon>Chytridiomycota</taxon>
        <taxon>Chytridiomycota incertae sedis</taxon>
        <taxon>Neocallimastigomycetes</taxon>
        <taxon>Neocallimastigales</taxon>
        <taxon>Neocallimastigaceae</taxon>
        <taxon>Neocallimastix</taxon>
    </lineage>
</organism>
<feature type="region of interest" description="Disordered" evidence="6">
    <location>
        <begin position="94"/>
        <end position="117"/>
    </location>
</feature>
<keyword evidence="8" id="KW-1185">Reference proteome</keyword>
<evidence type="ECO:0000256" key="6">
    <source>
        <dbReference type="SAM" id="MobiDB-lite"/>
    </source>
</evidence>
<reference evidence="7 8" key="1">
    <citation type="submission" date="2016-08" db="EMBL/GenBank/DDBJ databases">
        <title>A Parts List for Fungal Cellulosomes Revealed by Comparative Genomics.</title>
        <authorList>
            <consortium name="DOE Joint Genome Institute"/>
            <person name="Haitjema C.H."/>
            <person name="Gilmore S.P."/>
            <person name="Henske J.K."/>
            <person name="Solomon K.V."/>
            <person name="De Groot R."/>
            <person name="Kuo A."/>
            <person name="Mondo S.J."/>
            <person name="Salamov A.A."/>
            <person name="Labutti K."/>
            <person name="Zhao Z."/>
            <person name="Chiniquy J."/>
            <person name="Barry K."/>
            <person name="Brewer H.M."/>
            <person name="Purvine S.O."/>
            <person name="Wright A.T."/>
            <person name="Boxma B."/>
            <person name="Van Alen T."/>
            <person name="Hackstein J.H."/>
            <person name="Baker S.E."/>
            <person name="Grigoriev I.V."/>
            <person name="O'Malley M.A."/>
        </authorList>
    </citation>
    <scope>NUCLEOTIDE SEQUENCE [LARGE SCALE GENOMIC DNA]</scope>
    <source>
        <strain evidence="7 8">G1</strain>
    </source>
</reference>
<feature type="compositionally biased region" description="Low complexity" evidence="6">
    <location>
        <begin position="46"/>
        <end position="81"/>
    </location>
</feature>
<evidence type="ECO:0000256" key="2">
    <source>
        <dbReference type="ARBA" id="ARBA00004496"/>
    </source>
</evidence>
<dbReference type="STRING" id="1754190.A0A1Y2E8W6"/>
<comment type="caution">
    <text evidence="7">The sequence shown here is derived from an EMBL/GenBank/DDBJ whole genome shotgun (WGS) entry which is preliminary data.</text>
</comment>
<evidence type="ECO:0000256" key="5">
    <source>
        <dbReference type="ARBA" id="ARBA00026215"/>
    </source>
</evidence>
<proteinExistence type="predicted"/>
<dbReference type="Pfam" id="PF14996">
    <property type="entry name" value="RMP"/>
    <property type="match status" value="1"/>
</dbReference>
<protein>
    <recommendedName>
        <fullName evidence="5">Cilia- and flagella-associated protein 418</fullName>
    </recommendedName>
</protein>
<comment type="subcellular location">
    <subcellularLocation>
        <location evidence="2">Cytoplasm</location>
    </subcellularLocation>
    <subcellularLocation>
        <location evidence="1">Photoreceptor inner segment</location>
    </subcellularLocation>
</comment>
<dbReference type="GO" id="GO:0005829">
    <property type="term" value="C:cytosol"/>
    <property type="evidence" value="ECO:0007669"/>
    <property type="project" value="TreeGrafter"/>
</dbReference>
<dbReference type="PANTHER" id="PTHR33958">
    <property type="entry name" value="PROTEIN C8ORF37"/>
    <property type="match status" value="1"/>
</dbReference>
<comment type="function">
    <text evidence="4">May be involved in photoreceptor outer segment disk morphogenesis.</text>
</comment>
<evidence type="ECO:0000256" key="1">
    <source>
        <dbReference type="ARBA" id="ARBA00004437"/>
    </source>
</evidence>
<accession>A0A1Y2E8W6</accession>
<evidence type="ECO:0000256" key="3">
    <source>
        <dbReference type="ARBA" id="ARBA00022490"/>
    </source>
</evidence>
<gene>
    <name evidence="7" type="ORF">LY90DRAFT_667669</name>
</gene>
<dbReference type="PANTHER" id="PTHR33958:SF1">
    <property type="entry name" value="CILIA- AND FLAGELLA-ASSOCIATED PROTEIN 418"/>
    <property type="match status" value="1"/>
</dbReference>
<dbReference type="OrthoDB" id="259905at2759"/>
<evidence type="ECO:0000256" key="4">
    <source>
        <dbReference type="ARBA" id="ARBA00024819"/>
    </source>
</evidence>